<evidence type="ECO:0000256" key="1">
    <source>
        <dbReference type="SAM" id="MobiDB-lite"/>
    </source>
</evidence>
<evidence type="ECO:0000313" key="4">
    <source>
        <dbReference type="Proteomes" id="UP000317494"/>
    </source>
</evidence>
<comment type="caution">
    <text evidence="3">The sequence shown here is derived from an EMBL/GenBank/DDBJ whole genome shotgun (WGS) entry which is preliminary data.</text>
</comment>
<sequence length="200" mass="22084">MLVDSQDPPVIRAKQPRNMDYVKISGVLIPTAHLTVVARPASSLGQRHNGRTVSSLVTLAIEASSQYLLMQQRQQIDQTICIIDTTSWHVMSYNLIQVYPIQSKLLARQSSHPDVLIPVLATVKSNPNTIIRLNDLMEFKRDATRPLLSKTKAVGRSSASGSKKKEFSSSASPSGSKNQNTIVRVVLAEANGRRREKVAR</sequence>
<feature type="compositionally biased region" description="Polar residues" evidence="1">
    <location>
        <begin position="168"/>
        <end position="182"/>
    </location>
</feature>
<feature type="region of interest" description="Disordered" evidence="1">
    <location>
        <begin position="150"/>
        <end position="183"/>
    </location>
</feature>
<protein>
    <submittedName>
        <fullName evidence="3">Uncharacterized protein</fullName>
    </submittedName>
</protein>
<name>A0A507DHU5_9FUNG</name>
<dbReference type="AlphaFoldDB" id="A0A507DHU5"/>
<gene>
    <name evidence="2" type="ORF">SeLEV6574_g08531</name>
    <name evidence="3" type="ORF">SeMB42_g02089</name>
</gene>
<dbReference type="Proteomes" id="UP000317494">
    <property type="component" value="Unassembled WGS sequence"/>
</dbReference>
<keyword evidence="4" id="KW-1185">Reference proteome</keyword>
<dbReference type="Proteomes" id="UP000320475">
    <property type="component" value="Unassembled WGS sequence"/>
</dbReference>
<dbReference type="EMBL" id="QEAN01000061">
    <property type="protein sequence ID" value="TPX50885.1"/>
    <property type="molecule type" value="Genomic_DNA"/>
</dbReference>
<reference evidence="4 5" key="1">
    <citation type="journal article" date="2019" name="Sci. Rep.">
        <title>Comparative genomics of chytrid fungi reveal insights into the obligate biotrophic and pathogenic lifestyle of Synchytrium endobioticum.</title>
        <authorList>
            <person name="van de Vossenberg B.T.L.H."/>
            <person name="Warris S."/>
            <person name="Nguyen H.D.T."/>
            <person name="van Gent-Pelzer M.P.E."/>
            <person name="Joly D.L."/>
            <person name="van de Geest H.C."/>
            <person name="Bonants P.J.M."/>
            <person name="Smith D.S."/>
            <person name="Levesque C.A."/>
            <person name="van der Lee T.A.J."/>
        </authorList>
    </citation>
    <scope>NUCLEOTIDE SEQUENCE [LARGE SCALE GENOMIC DNA]</scope>
    <source>
        <strain evidence="2 5">LEV6574</strain>
        <strain evidence="3 4">MB42</strain>
    </source>
</reference>
<evidence type="ECO:0000313" key="3">
    <source>
        <dbReference type="EMBL" id="TPX50885.1"/>
    </source>
</evidence>
<organism evidence="3 4">
    <name type="scientific">Synchytrium endobioticum</name>
    <dbReference type="NCBI Taxonomy" id="286115"/>
    <lineage>
        <taxon>Eukaryota</taxon>
        <taxon>Fungi</taxon>
        <taxon>Fungi incertae sedis</taxon>
        <taxon>Chytridiomycota</taxon>
        <taxon>Chytridiomycota incertae sedis</taxon>
        <taxon>Chytridiomycetes</taxon>
        <taxon>Synchytriales</taxon>
        <taxon>Synchytriaceae</taxon>
        <taxon>Synchytrium</taxon>
    </lineage>
</organism>
<dbReference type="VEuPathDB" id="FungiDB:SeMB42_g02089"/>
<evidence type="ECO:0000313" key="5">
    <source>
        <dbReference type="Proteomes" id="UP000320475"/>
    </source>
</evidence>
<proteinExistence type="predicted"/>
<evidence type="ECO:0000313" key="2">
    <source>
        <dbReference type="EMBL" id="TPX31511.1"/>
    </source>
</evidence>
<accession>A0A507DHU5</accession>
<dbReference type="EMBL" id="QEAM01001048">
    <property type="protein sequence ID" value="TPX31511.1"/>
    <property type="molecule type" value="Genomic_DNA"/>
</dbReference>